<evidence type="ECO:0000256" key="2">
    <source>
        <dbReference type="ARBA" id="ARBA00022771"/>
    </source>
</evidence>
<gene>
    <name evidence="7" type="ORF">E4U42_002477</name>
</gene>
<feature type="compositionally biased region" description="Polar residues" evidence="5">
    <location>
        <begin position="165"/>
        <end position="177"/>
    </location>
</feature>
<evidence type="ECO:0000256" key="3">
    <source>
        <dbReference type="ARBA" id="ARBA00022833"/>
    </source>
</evidence>
<dbReference type="OrthoDB" id="20729at2759"/>
<feature type="domain" description="C3H1-type" evidence="6">
    <location>
        <begin position="1"/>
        <end position="25"/>
    </location>
</feature>
<feature type="compositionally biased region" description="Polar residues" evidence="5">
    <location>
        <begin position="314"/>
        <end position="346"/>
    </location>
</feature>
<dbReference type="AlphaFoldDB" id="A0A8K0NJL0"/>
<feature type="region of interest" description="Disordered" evidence="5">
    <location>
        <begin position="314"/>
        <end position="440"/>
    </location>
</feature>
<keyword evidence="8" id="KW-1185">Reference proteome</keyword>
<dbReference type="SUPFAM" id="SSF90229">
    <property type="entry name" value="CCCH zinc finger"/>
    <property type="match status" value="1"/>
</dbReference>
<keyword evidence="3 4" id="KW-0862">Zinc</keyword>
<dbReference type="Proteomes" id="UP000811619">
    <property type="component" value="Unassembled WGS sequence"/>
</dbReference>
<keyword evidence="2 4" id="KW-0863">Zinc-finger</keyword>
<dbReference type="PANTHER" id="PTHR21099:SF2">
    <property type="entry name" value="SI:CH211-113E8.11"/>
    <property type="match status" value="1"/>
</dbReference>
<organism evidence="7 8">
    <name type="scientific">Claviceps africana</name>
    <dbReference type="NCBI Taxonomy" id="83212"/>
    <lineage>
        <taxon>Eukaryota</taxon>
        <taxon>Fungi</taxon>
        <taxon>Dikarya</taxon>
        <taxon>Ascomycota</taxon>
        <taxon>Pezizomycotina</taxon>
        <taxon>Sordariomycetes</taxon>
        <taxon>Hypocreomycetidae</taxon>
        <taxon>Hypocreales</taxon>
        <taxon>Clavicipitaceae</taxon>
        <taxon>Claviceps</taxon>
    </lineage>
</organism>
<dbReference type="SMART" id="SM00356">
    <property type="entry name" value="ZnF_C3H1"/>
    <property type="match status" value="1"/>
</dbReference>
<evidence type="ECO:0000256" key="5">
    <source>
        <dbReference type="SAM" id="MobiDB-lite"/>
    </source>
</evidence>
<proteinExistence type="predicted"/>
<feature type="compositionally biased region" description="Low complexity" evidence="5">
    <location>
        <begin position="348"/>
        <end position="369"/>
    </location>
</feature>
<evidence type="ECO:0000313" key="8">
    <source>
        <dbReference type="Proteomes" id="UP000811619"/>
    </source>
</evidence>
<evidence type="ECO:0000256" key="4">
    <source>
        <dbReference type="PROSITE-ProRule" id="PRU00723"/>
    </source>
</evidence>
<accession>A0A8K0NJL0</accession>
<dbReference type="Gene3D" id="4.10.1000.10">
    <property type="entry name" value="Zinc finger, CCCH-type"/>
    <property type="match status" value="1"/>
</dbReference>
<dbReference type="InterPro" id="IPR036855">
    <property type="entry name" value="Znf_CCCH_sf"/>
</dbReference>
<evidence type="ECO:0000256" key="1">
    <source>
        <dbReference type="ARBA" id="ARBA00022723"/>
    </source>
</evidence>
<dbReference type="InterPro" id="IPR000571">
    <property type="entry name" value="Znf_CCCH"/>
</dbReference>
<feature type="compositionally biased region" description="Low complexity" evidence="5">
    <location>
        <begin position="272"/>
        <end position="286"/>
    </location>
</feature>
<comment type="caution">
    <text evidence="7">The sequence shown here is derived from an EMBL/GenBank/DDBJ whole genome shotgun (WGS) entry which is preliminary data.</text>
</comment>
<evidence type="ECO:0000313" key="7">
    <source>
        <dbReference type="EMBL" id="KAG5930265.1"/>
    </source>
</evidence>
<keyword evidence="1 4" id="KW-0479">Metal-binding</keyword>
<dbReference type="InterPro" id="IPR041367">
    <property type="entry name" value="Znf-CCCH_4"/>
</dbReference>
<protein>
    <recommendedName>
        <fullName evidence="6">C3H1-type domain-containing protein</fullName>
    </recommendedName>
</protein>
<dbReference type="CDD" id="cd23954">
    <property type="entry name" value="AMO1_CTD"/>
    <property type="match status" value="1"/>
</dbReference>
<name>A0A8K0NJL0_9HYPO</name>
<feature type="zinc finger region" description="C3H1-type" evidence="4">
    <location>
        <begin position="1"/>
        <end position="25"/>
    </location>
</feature>
<feature type="region of interest" description="Disordered" evidence="5">
    <location>
        <begin position="144"/>
        <end position="286"/>
    </location>
</feature>
<evidence type="ECO:0000259" key="6">
    <source>
        <dbReference type="PROSITE" id="PS50103"/>
    </source>
</evidence>
<dbReference type="Pfam" id="PF18044">
    <property type="entry name" value="zf-CCCH_4"/>
    <property type="match status" value="1"/>
</dbReference>
<dbReference type="PROSITE" id="PS50103">
    <property type="entry name" value="ZF_C3H1"/>
    <property type="match status" value="1"/>
</dbReference>
<sequence length="535" mass="56346">MAVCKFYQQGICRFGNACRFEHREVGLNRYGDIEDALSRYSINIETIQKDLSTEAPQWILSAYAPGRNAPEQLFGGFPREQSFEEMRLHYLMAKASGTEQHALNQAQELYQNARQQMQTALSNIQDAARFVVEAENRHPNRLDICREGTQGAPFSSGPGTASPFGGSTAQPMTSAFGQPSALGQRPNPFGTSSFGQPSAQPQASSFGQTSQPAGSAFGQGPQTVSAFGQPSVLGARPNPFGTPVFGQTAQPASLVGGSPFQQEGGQLGGARPNPFASGGASAAANTTPAANPFASANQAVPHAAANAFGSNAFQQNGNTQQVNPFGSQQTQNQSTSPFGQASSQPLKANPFATANNPAPQQPSSNPFAQKTPDGANGTFGSNNTQAPFGQPPPQPQDNPFAARGQVQQQAPAPPAAGGATAPVGGTDPYPPGSSKRHPAIDSYATKNADGTLASFKGRPVTYKGDLPGVRAFNGSWTRIWFPAGPPGYYKDTELPLGEYDDRTKAQWAAFNQTGQFAGGVMPELPPPRECTLWDF</sequence>
<feature type="compositionally biased region" description="Low complexity" evidence="5">
    <location>
        <begin position="397"/>
        <end position="426"/>
    </location>
</feature>
<dbReference type="GO" id="GO:0008270">
    <property type="term" value="F:zinc ion binding"/>
    <property type="evidence" value="ECO:0007669"/>
    <property type="project" value="UniProtKB-KW"/>
</dbReference>
<feature type="compositionally biased region" description="Polar residues" evidence="5">
    <location>
        <begin position="189"/>
        <end position="213"/>
    </location>
</feature>
<reference evidence="7" key="1">
    <citation type="journal article" date="2020" name="bioRxiv">
        <title>Whole genome comparisons of ergot fungi reveals the divergence and evolution of species within the genus Claviceps are the result of varying mechanisms driving genome evolution and host range expansion.</title>
        <authorList>
            <person name="Wyka S.A."/>
            <person name="Mondo S.J."/>
            <person name="Liu M."/>
            <person name="Dettman J."/>
            <person name="Nalam V."/>
            <person name="Broders K.D."/>
        </authorList>
    </citation>
    <scope>NUCLEOTIDE SEQUENCE</scope>
    <source>
        <strain evidence="7">CCC 489</strain>
    </source>
</reference>
<dbReference type="EMBL" id="SRPY01000020">
    <property type="protein sequence ID" value="KAG5930265.1"/>
    <property type="molecule type" value="Genomic_DNA"/>
</dbReference>
<dbReference type="PANTHER" id="PTHR21099">
    <property type="entry name" value="RAD201"/>
    <property type="match status" value="1"/>
</dbReference>
<dbReference type="GO" id="GO:0005634">
    <property type="term" value="C:nucleus"/>
    <property type="evidence" value="ECO:0007669"/>
    <property type="project" value="TreeGrafter"/>
</dbReference>